<dbReference type="SUPFAM" id="SSF54637">
    <property type="entry name" value="Thioesterase/thiol ester dehydrase-isomerase"/>
    <property type="match status" value="1"/>
</dbReference>
<dbReference type="InterPro" id="IPR051490">
    <property type="entry name" value="THEM6_lcsJ_thioesterase"/>
</dbReference>
<dbReference type="Proteomes" id="UP000007115">
    <property type="component" value="Unassembled WGS sequence"/>
</dbReference>
<dbReference type="PANTHER" id="PTHR12475">
    <property type="match status" value="1"/>
</dbReference>
<organism evidence="2 3">
    <name type="scientific">Hypocrea virens (strain Gv29-8 / FGSC 10586)</name>
    <name type="common">Gliocladium virens</name>
    <name type="synonym">Trichoderma virens</name>
    <dbReference type="NCBI Taxonomy" id="413071"/>
    <lineage>
        <taxon>Eukaryota</taxon>
        <taxon>Fungi</taxon>
        <taxon>Dikarya</taxon>
        <taxon>Ascomycota</taxon>
        <taxon>Pezizomycotina</taxon>
        <taxon>Sordariomycetes</taxon>
        <taxon>Hypocreomycetidae</taxon>
        <taxon>Hypocreales</taxon>
        <taxon>Hypocreaceae</taxon>
        <taxon>Trichoderma</taxon>
    </lineage>
</organism>
<dbReference type="InterPro" id="IPR029069">
    <property type="entry name" value="HotDog_dom_sf"/>
</dbReference>
<evidence type="ECO:0000313" key="2">
    <source>
        <dbReference type="EMBL" id="EHK18105.1"/>
    </source>
</evidence>
<dbReference type="RefSeq" id="XP_013952012.1">
    <property type="nucleotide sequence ID" value="XM_014096537.1"/>
</dbReference>
<keyword evidence="3" id="KW-1185">Reference proteome</keyword>
<gene>
    <name evidence="2" type="ORF">TRIVIDRAFT_8237</name>
</gene>
<dbReference type="AlphaFoldDB" id="G9N5R3"/>
<evidence type="ECO:0000256" key="1">
    <source>
        <dbReference type="ARBA" id="ARBA00038476"/>
    </source>
</evidence>
<dbReference type="eggNOG" id="KOG4366">
    <property type="taxonomic scope" value="Eukaryota"/>
</dbReference>
<dbReference type="OrthoDB" id="265761at2759"/>
<dbReference type="VEuPathDB" id="FungiDB:TRIVIDRAFT_8237"/>
<comment type="similarity">
    <text evidence="1">Belongs to the lcsJ thioesterase family.</text>
</comment>
<dbReference type="InParanoid" id="G9N5R3"/>
<proteinExistence type="inferred from homology"/>
<feature type="non-terminal residue" evidence="2">
    <location>
        <position position="1"/>
    </location>
</feature>
<feature type="non-terminal residue" evidence="2">
    <location>
        <position position="156"/>
    </location>
</feature>
<dbReference type="EMBL" id="ABDF02000087">
    <property type="protein sequence ID" value="EHK18105.1"/>
    <property type="molecule type" value="Genomic_DNA"/>
</dbReference>
<dbReference type="PANTHER" id="PTHR12475:SF4">
    <property type="entry name" value="PROTEIN THEM6"/>
    <property type="match status" value="1"/>
</dbReference>
<dbReference type="GeneID" id="25798344"/>
<comment type="caution">
    <text evidence="2">The sequence shown here is derived from an EMBL/GenBank/DDBJ whole genome shotgun (WGS) entry which is preliminary data.</text>
</comment>
<dbReference type="HOGENOM" id="CLU_040660_3_0_1"/>
<name>G9N5R3_HYPVG</name>
<protein>
    <submittedName>
        <fullName evidence="2">Uncharacterized protein</fullName>
    </submittedName>
</protein>
<reference evidence="2 3" key="1">
    <citation type="journal article" date="2011" name="Genome Biol.">
        <title>Comparative genome sequence analysis underscores mycoparasitism as the ancestral life style of Trichoderma.</title>
        <authorList>
            <person name="Kubicek C.P."/>
            <person name="Herrera-Estrella A."/>
            <person name="Seidl-Seiboth V."/>
            <person name="Martinez D.A."/>
            <person name="Druzhinina I.S."/>
            <person name="Thon M."/>
            <person name="Zeilinger S."/>
            <person name="Casas-Flores S."/>
            <person name="Horwitz B.A."/>
            <person name="Mukherjee P.K."/>
            <person name="Mukherjee M."/>
            <person name="Kredics L."/>
            <person name="Alcaraz L.D."/>
            <person name="Aerts A."/>
            <person name="Antal Z."/>
            <person name="Atanasova L."/>
            <person name="Cervantes-Badillo M.G."/>
            <person name="Challacombe J."/>
            <person name="Chertkov O."/>
            <person name="McCluskey K."/>
            <person name="Coulpier F."/>
            <person name="Deshpande N."/>
            <person name="von Doehren H."/>
            <person name="Ebbole D.J."/>
            <person name="Esquivel-Naranjo E.U."/>
            <person name="Fekete E."/>
            <person name="Flipphi M."/>
            <person name="Glaser F."/>
            <person name="Gomez-Rodriguez E.Y."/>
            <person name="Gruber S."/>
            <person name="Han C."/>
            <person name="Henrissat B."/>
            <person name="Hermosa R."/>
            <person name="Hernandez-Onate M."/>
            <person name="Karaffa L."/>
            <person name="Kosti I."/>
            <person name="Le Crom S."/>
            <person name="Lindquist E."/>
            <person name="Lucas S."/>
            <person name="Luebeck M."/>
            <person name="Luebeck P.S."/>
            <person name="Margeot A."/>
            <person name="Metz B."/>
            <person name="Misra M."/>
            <person name="Nevalainen H."/>
            <person name="Omann M."/>
            <person name="Packer N."/>
            <person name="Perrone G."/>
            <person name="Uresti-Rivera E.E."/>
            <person name="Salamov A."/>
            <person name="Schmoll M."/>
            <person name="Seiboth B."/>
            <person name="Shapiro H."/>
            <person name="Sukno S."/>
            <person name="Tamayo-Ramos J.A."/>
            <person name="Tisch D."/>
            <person name="Wiest A."/>
            <person name="Wilkinson H.H."/>
            <person name="Zhang M."/>
            <person name="Coutinho P.M."/>
            <person name="Kenerley C.M."/>
            <person name="Monte E."/>
            <person name="Baker S.E."/>
            <person name="Grigoriev I.V."/>
        </authorList>
    </citation>
    <scope>NUCLEOTIDE SEQUENCE [LARGE SCALE GENOMIC DNA]</scope>
    <source>
        <strain evidence="3">Gv29-8 / FGSC 10586</strain>
    </source>
</reference>
<sequence>LFQPVVVNTNEPQLETDLNLYQSASTFFSDLEVSRAKLMAQIIAPVWPMDDMEIEHKGRDGRETKGKVNGRPALLLGATQTSFKREIRPHTAYTIKSRILGWDSRWIYVGSWIHNEASLTKKIYATSLSKYIIKKGRITVRPEQFFMECGWISAQD</sequence>
<evidence type="ECO:0000313" key="3">
    <source>
        <dbReference type="Proteomes" id="UP000007115"/>
    </source>
</evidence>
<accession>G9N5R3</accession>